<sequence>MIFGDTADFAIEAYHEPHGPRFGGFGRMCIYIQGVCLGDIRENHCSLFHATDRIRAVAADFQILWDESLASLSDTAIFTLIDKELYEGAAPGHRTGHTTRDFLTNTGEMFDGAKTFVVFRPPDRLHILFRLQDDTFGSASCNIQTFRNVADAYVGWFEEQVRTTAPPYFPINPFDLDEKVPDED</sequence>
<reference evidence="1" key="1">
    <citation type="submission" date="2021-01" db="EMBL/GenBank/DDBJ databases">
        <title>Modified the classification status of verrucomicrobia.</title>
        <authorList>
            <person name="Feng X."/>
        </authorList>
    </citation>
    <scope>NUCLEOTIDE SEQUENCE</scope>
    <source>
        <strain evidence="1">JCM 18052</strain>
    </source>
</reference>
<comment type="caution">
    <text evidence="1">The sequence shown here is derived from an EMBL/GenBank/DDBJ whole genome shotgun (WGS) entry which is preliminary data.</text>
</comment>
<name>A0A934V9N2_9BACT</name>
<keyword evidence="2" id="KW-1185">Reference proteome</keyword>
<dbReference type="RefSeq" id="WP_200350297.1">
    <property type="nucleotide sequence ID" value="NZ_BAABHZ010000012.1"/>
</dbReference>
<evidence type="ECO:0000313" key="2">
    <source>
        <dbReference type="Proteomes" id="UP000600139"/>
    </source>
</evidence>
<evidence type="ECO:0000313" key="1">
    <source>
        <dbReference type="EMBL" id="MBK1815333.1"/>
    </source>
</evidence>
<dbReference type="Proteomes" id="UP000600139">
    <property type="component" value="Unassembled WGS sequence"/>
</dbReference>
<organism evidence="1 2">
    <name type="scientific">Luteolibacter yonseiensis</name>
    <dbReference type="NCBI Taxonomy" id="1144680"/>
    <lineage>
        <taxon>Bacteria</taxon>
        <taxon>Pseudomonadati</taxon>
        <taxon>Verrucomicrobiota</taxon>
        <taxon>Verrucomicrobiia</taxon>
        <taxon>Verrucomicrobiales</taxon>
        <taxon>Verrucomicrobiaceae</taxon>
        <taxon>Luteolibacter</taxon>
    </lineage>
</organism>
<accession>A0A934V9N2</accession>
<dbReference type="AlphaFoldDB" id="A0A934V9N2"/>
<protein>
    <submittedName>
        <fullName evidence="1">Uncharacterized protein</fullName>
    </submittedName>
</protein>
<proteinExistence type="predicted"/>
<gene>
    <name evidence="1" type="ORF">JIN84_06895</name>
</gene>
<dbReference type="EMBL" id="JAENIK010000008">
    <property type="protein sequence ID" value="MBK1815333.1"/>
    <property type="molecule type" value="Genomic_DNA"/>
</dbReference>